<dbReference type="InterPro" id="IPR057683">
    <property type="entry name" value="DUF7923"/>
</dbReference>
<comment type="caution">
    <text evidence="4">The sequence shown here is derived from an EMBL/GenBank/DDBJ whole genome shotgun (WGS) entry which is preliminary data.</text>
</comment>
<gene>
    <name evidence="4" type="ORF">OEA41_002642</name>
</gene>
<dbReference type="Pfam" id="PF25542">
    <property type="entry name" value="zf-CCCH_12"/>
    <property type="match status" value="1"/>
</dbReference>
<reference evidence="4" key="1">
    <citation type="submission" date="2022-11" db="EMBL/GenBank/DDBJ databases">
        <title>Chromosomal genome sequence assembly and mating type (MAT) locus characterization of the leprose asexual lichenized fungus Lepraria neglecta (Nyl.) Erichsen.</title>
        <authorList>
            <person name="Allen J.L."/>
            <person name="Pfeffer B."/>
        </authorList>
    </citation>
    <scope>NUCLEOTIDE SEQUENCE</scope>
    <source>
        <strain evidence="4">Allen 5258</strain>
    </source>
</reference>
<evidence type="ECO:0008006" key="6">
    <source>
        <dbReference type="Google" id="ProtNLM"/>
    </source>
</evidence>
<evidence type="ECO:0000313" key="4">
    <source>
        <dbReference type="EMBL" id="KAK3170561.1"/>
    </source>
</evidence>
<name>A0AAE0DI97_9LECA</name>
<dbReference type="PANTHER" id="PTHR37543">
    <property type="entry name" value="CCCH ZINC FINGER DNA BINDING PROTEIN (AFU_ORTHOLOGUE AFUA_5G12760)"/>
    <property type="match status" value="1"/>
</dbReference>
<dbReference type="AlphaFoldDB" id="A0AAE0DI97"/>
<evidence type="ECO:0000259" key="2">
    <source>
        <dbReference type="Pfam" id="PF25540"/>
    </source>
</evidence>
<evidence type="ECO:0000256" key="1">
    <source>
        <dbReference type="SAM" id="MobiDB-lite"/>
    </source>
</evidence>
<dbReference type="PANTHER" id="PTHR37543:SF1">
    <property type="entry name" value="CCCH ZINC FINGER DNA BINDING PROTEIN (AFU_ORTHOLOGUE AFUA_5G12760)"/>
    <property type="match status" value="1"/>
</dbReference>
<dbReference type="EMBL" id="JASNWA010000008">
    <property type="protein sequence ID" value="KAK3170561.1"/>
    <property type="molecule type" value="Genomic_DNA"/>
</dbReference>
<evidence type="ECO:0000259" key="3">
    <source>
        <dbReference type="Pfam" id="PF25542"/>
    </source>
</evidence>
<proteinExistence type="predicted"/>
<feature type="compositionally biased region" description="Polar residues" evidence="1">
    <location>
        <begin position="462"/>
        <end position="475"/>
    </location>
</feature>
<dbReference type="Pfam" id="PF25540">
    <property type="entry name" value="DUF7923"/>
    <property type="match status" value="1"/>
</dbReference>
<accession>A0AAE0DI97</accession>
<dbReference type="InterPro" id="IPR000571">
    <property type="entry name" value="Znf_CCCH"/>
</dbReference>
<protein>
    <recommendedName>
        <fullName evidence="6">C3H1-type domain-containing protein</fullName>
    </recommendedName>
</protein>
<dbReference type="Proteomes" id="UP001276659">
    <property type="component" value="Unassembled WGS sequence"/>
</dbReference>
<keyword evidence="5" id="KW-1185">Reference proteome</keyword>
<sequence length="648" mass="73951">MEDLKELSQELSIAELTQPLEISLPSLLDHQAISLTSLLDESSTHSAAMEQNGPDEQGYYHHFRSSGRPHKEANENRKVVVTLSTSPSHLTHPTYDFDPNRNPCFPVDDDQTSEVWVNGHHPAASVWSAPTRTGFDESGRYRDDPEFDDDYDVSERTGPDQGQDVQKMDDFDGQARPGAYDSDPNQDVDREENFARCLRTLHQQDMHRDEYLTHLHQENIDLRKAFKLRVGTEQLPEYPNSNPRAEAAERRFLEAHNAMKTKPFVYVLIDGEGYNIHEDLLQNGNRGGLELANRLREEVLSLLQRNADSRDWDIMVSFYIDVGTLFAKCVSADIKISEDCLREFACGFTQAQPLFDLVDVGHGREQAVLKIQGLFQVYVENVHCKHIIFGCCHDSNYAAVLEPYMDNPLAVSQVTLLRSPHDDEYYNALPFEIAEFVNVFRPASFTERNISVDTPERRMDNGNRSSQHQNMTTPGKISRRNTTDMQAVYNWQAAADEKVNVRGSTPRPPVRRVQVPRSAQQLTWGPNDKAVLLNVNNQRVDAYLGEPDDEVYESMLDRMEEREFCTWHHINGSCYNKTCKFRHEELSKEELVQTWMPGRGTFDVPEAAKTEIEDCVGCDVLEHYSPLAVEILLGVTQNERSLRQATIS</sequence>
<feature type="region of interest" description="Disordered" evidence="1">
    <location>
        <begin position="500"/>
        <end position="520"/>
    </location>
</feature>
<organism evidence="4 5">
    <name type="scientific">Lepraria neglecta</name>
    <dbReference type="NCBI Taxonomy" id="209136"/>
    <lineage>
        <taxon>Eukaryota</taxon>
        <taxon>Fungi</taxon>
        <taxon>Dikarya</taxon>
        <taxon>Ascomycota</taxon>
        <taxon>Pezizomycotina</taxon>
        <taxon>Lecanoromycetes</taxon>
        <taxon>OSLEUM clade</taxon>
        <taxon>Lecanoromycetidae</taxon>
        <taxon>Lecanorales</taxon>
        <taxon>Lecanorineae</taxon>
        <taxon>Stereocaulaceae</taxon>
        <taxon>Lepraria</taxon>
    </lineage>
</organism>
<feature type="region of interest" description="Disordered" evidence="1">
    <location>
        <begin position="128"/>
        <end position="188"/>
    </location>
</feature>
<feature type="region of interest" description="Disordered" evidence="1">
    <location>
        <begin position="455"/>
        <end position="478"/>
    </location>
</feature>
<feature type="domain" description="DUF7923" evidence="2">
    <location>
        <begin position="260"/>
        <end position="440"/>
    </location>
</feature>
<feature type="region of interest" description="Disordered" evidence="1">
    <location>
        <begin position="42"/>
        <end position="74"/>
    </location>
</feature>
<feature type="domain" description="C3H1-type" evidence="3">
    <location>
        <begin position="558"/>
        <end position="585"/>
    </location>
</feature>
<evidence type="ECO:0000313" key="5">
    <source>
        <dbReference type="Proteomes" id="UP001276659"/>
    </source>
</evidence>
<feature type="compositionally biased region" description="Basic and acidic residues" evidence="1">
    <location>
        <begin position="134"/>
        <end position="144"/>
    </location>
</feature>